<name>A0ABT1EAV1_9FIRM</name>
<evidence type="ECO:0000256" key="6">
    <source>
        <dbReference type="ARBA" id="ARBA00023136"/>
    </source>
</evidence>
<dbReference type="RefSeq" id="WP_262066753.1">
    <property type="nucleotide sequence ID" value="NZ_JAMXOD010000016.1"/>
</dbReference>
<keyword evidence="10" id="KW-1185">Reference proteome</keyword>
<evidence type="ECO:0000313" key="9">
    <source>
        <dbReference type="EMBL" id="MCP1102965.1"/>
    </source>
</evidence>
<evidence type="ECO:0000313" key="10">
    <source>
        <dbReference type="Proteomes" id="UP001523566"/>
    </source>
</evidence>
<proteinExistence type="inferred from homology"/>
<comment type="subcellular location">
    <subcellularLocation>
        <location evidence="1">Cell membrane</location>
        <topology evidence="1">Multi-pass membrane protein</topology>
    </subcellularLocation>
</comment>
<keyword evidence="6 7" id="KW-0472">Membrane</keyword>
<dbReference type="PRINTS" id="PR01837">
    <property type="entry name" value="MGTCSAPBPROT"/>
</dbReference>
<dbReference type="PANTHER" id="PTHR33778">
    <property type="entry name" value="PROTEIN MGTC"/>
    <property type="match status" value="1"/>
</dbReference>
<evidence type="ECO:0000256" key="5">
    <source>
        <dbReference type="ARBA" id="ARBA00022989"/>
    </source>
</evidence>
<comment type="caution">
    <text evidence="9">The sequence shown here is derived from an EMBL/GenBank/DDBJ whole genome shotgun (WGS) entry which is preliminary data.</text>
</comment>
<dbReference type="InterPro" id="IPR049177">
    <property type="entry name" value="MgtC_SapB_SrpB_YhiD_N"/>
</dbReference>
<evidence type="ECO:0000256" key="2">
    <source>
        <dbReference type="ARBA" id="ARBA00009298"/>
    </source>
</evidence>
<keyword evidence="4 7" id="KW-0812">Transmembrane</keyword>
<keyword evidence="5 7" id="KW-1133">Transmembrane helix</keyword>
<dbReference type="Pfam" id="PF02308">
    <property type="entry name" value="MgtC"/>
    <property type="match status" value="1"/>
</dbReference>
<feature type="transmembrane region" description="Helical" evidence="7">
    <location>
        <begin position="45"/>
        <end position="65"/>
    </location>
</feature>
<reference evidence="9 10" key="1">
    <citation type="journal article" date="2022" name="Genome Biol. Evol.">
        <title>Host diet, physiology and behaviors set the stage for Lachnospiraceae cladogenesis.</title>
        <authorList>
            <person name="Vera-Ponce De Leon A."/>
            <person name="Schneider M."/>
            <person name="Jahnes B.C."/>
            <person name="Sadowski V."/>
            <person name="Camuy-Velez L.A."/>
            <person name="Duan J."/>
            <person name="Sabree Z.L."/>
        </authorList>
    </citation>
    <scope>NUCLEOTIDE SEQUENCE [LARGE SCALE GENOMIC DNA]</scope>
    <source>
        <strain evidence="9 10">PAL113</strain>
    </source>
</reference>
<keyword evidence="3" id="KW-1003">Cell membrane</keyword>
<evidence type="ECO:0000256" key="3">
    <source>
        <dbReference type="ARBA" id="ARBA00022475"/>
    </source>
</evidence>
<dbReference type="Proteomes" id="UP001523566">
    <property type="component" value="Unassembled WGS sequence"/>
</dbReference>
<dbReference type="PANTHER" id="PTHR33778:SF1">
    <property type="entry name" value="MAGNESIUM TRANSPORTER YHID-RELATED"/>
    <property type="match status" value="1"/>
</dbReference>
<dbReference type="InterPro" id="IPR003416">
    <property type="entry name" value="MgtC/SapB/SrpB/YhiD_fam"/>
</dbReference>
<sequence length="244" mass="26640">MEYIGMIGISDYQQIVTGIVRILLAALLGALIGMERGRRHRPAGLRTHTLVCVASALVMVTNEQLIMAYGSGDPTRMGAQVISGIGFLGAGTILTDRQNRVRGLTTAAGLWASACIGLAIGGGFYIGGIVTCVLVLVIFTKFIDVEHHFVRKSRVMELDVSFDGAKNLNHFISEITSHDCSIISLEYIDLNDDIGFQNKVEKEEIALKKVVSVNLHILLPVKDYHSEILEILEESKGIITMEEV</sequence>
<evidence type="ECO:0000256" key="4">
    <source>
        <dbReference type="ARBA" id="ARBA00022692"/>
    </source>
</evidence>
<gene>
    <name evidence="9" type="ORF">NK125_11105</name>
</gene>
<protein>
    <submittedName>
        <fullName evidence="9">MgtC/SapB family protein</fullName>
    </submittedName>
</protein>
<feature type="domain" description="MgtC/SapB/SrpB/YhiD N-terminal" evidence="8">
    <location>
        <begin position="22"/>
        <end position="142"/>
    </location>
</feature>
<accession>A0ABT1EAV1</accession>
<evidence type="ECO:0000256" key="1">
    <source>
        <dbReference type="ARBA" id="ARBA00004651"/>
    </source>
</evidence>
<dbReference type="EMBL" id="JAMZFW010000016">
    <property type="protein sequence ID" value="MCP1102965.1"/>
    <property type="molecule type" value="Genomic_DNA"/>
</dbReference>
<comment type="similarity">
    <text evidence="2">Belongs to the MgtC/SapB family.</text>
</comment>
<feature type="transmembrane region" description="Helical" evidence="7">
    <location>
        <begin position="77"/>
        <end position="94"/>
    </location>
</feature>
<evidence type="ECO:0000259" key="8">
    <source>
        <dbReference type="Pfam" id="PF02308"/>
    </source>
</evidence>
<feature type="transmembrane region" description="Helical" evidence="7">
    <location>
        <begin position="12"/>
        <end position="33"/>
    </location>
</feature>
<organism evidence="9 10">
    <name type="scientific">Aequitasia blattaphilus</name>
    <dbReference type="NCBI Taxonomy" id="2949332"/>
    <lineage>
        <taxon>Bacteria</taxon>
        <taxon>Bacillati</taxon>
        <taxon>Bacillota</taxon>
        <taxon>Clostridia</taxon>
        <taxon>Lachnospirales</taxon>
        <taxon>Lachnospiraceae</taxon>
        <taxon>Aequitasia</taxon>
    </lineage>
</organism>
<evidence type="ECO:0000256" key="7">
    <source>
        <dbReference type="SAM" id="Phobius"/>
    </source>
</evidence>
<feature type="transmembrane region" description="Helical" evidence="7">
    <location>
        <begin position="101"/>
        <end position="120"/>
    </location>
</feature>